<dbReference type="SMART" id="SM00408">
    <property type="entry name" value="IGc2"/>
    <property type="match status" value="5"/>
</dbReference>
<evidence type="ECO:0000313" key="11">
    <source>
        <dbReference type="WBParaSite" id="maker-uti_cns_0017120-snap-gene-0.2-mRNA-1"/>
    </source>
</evidence>
<dbReference type="InterPro" id="IPR007110">
    <property type="entry name" value="Ig-like_dom"/>
</dbReference>
<evidence type="ECO:0000259" key="8">
    <source>
        <dbReference type="PROSITE" id="PS50835"/>
    </source>
</evidence>
<dbReference type="InterPro" id="IPR036179">
    <property type="entry name" value="Ig-like_dom_sf"/>
</dbReference>
<keyword evidence="10" id="KW-1185">Reference proteome</keyword>
<evidence type="ECO:0000256" key="7">
    <source>
        <dbReference type="SAM" id="SignalP"/>
    </source>
</evidence>
<dbReference type="PROSITE" id="PS50853">
    <property type="entry name" value="FN3"/>
    <property type="match status" value="1"/>
</dbReference>
<feature type="domain" description="Ig-like" evidence="8">
    <location>
        <begin position="126"/>
        <end position="231"/>
    </location>
</feature>
<dbReference type="SUPFAM" id="SSF48726">
    <property type="entry name" value="Immunoglobulin"/>
    <property type="match status" value="5"/>
</dbReference>
<name>A0A1I8IV48_9PLAT</name>
<feature type="compositionally biased region" description="Polar residues" evidence="5">
    <location>
        <begin position="1093"/>
        <end position="1102"/>
    </location>
</feature>
<feature type="compositionally biased region" description="Pro residues" evidence="5">
    <location>
        <begin position="987"/>
        <end position="1001"/>
    </location>
</feature>
<dbReference type="PANTHER" id="PTHR45080:SF8">
    <property type="entry name" value="IG-LIKE DOMAIN-CONTAINING PROTEIN"/>
    <property type="match status" value="1"/>
</dbReference>
<feature type="domain" description="Ig-like" evidence="8">
    <location>
        <begin position="26"/>
        <end position="106"/>
    </location>
</feature>
<evidence type="ECO:0000256" key="3">
    <source>
        <dbReference type="ARBA" id="ARBA00023157"/>
    </source>
</evidence>
<dbReference type="InterPro" id="IPR050958">
    <property type="entry name" value="Cell_Adh-Cytoskel_Orgn"/>
</dbReference>
<dbReference type="GO" id="GO:0007156">
    <property type="term" value="P:homophilic cell adhesion via plasma membrane adhesion molecules"/>
    <property type="evidence" value="ECO:0007669"/>
    <property type="project" value="TreeGrafter"/>
</dbReference>
<evidence type="ECO:0000256" key="1">
    <source>
        <dbReference type="ARBA" id="ARBA00022729"/>
    </source>
</evidence>
<feature type="region of interest" description="Disordered" evidence="5">
    <location>
        <begin position="1217"/>
        <end position="1259"/>
    </location>
</feature>
<reference evidence="11" key="1">
    <citation type="submission" date="2016-11" db="UniProtKB">
        <authorList>
            <consortium name="WormBaseParasite"/>
        </authorList>
    </citation>
    <scope>IDENTIFICATION</scope>
</reference>
<dbReference type="Pfam" id="PF13927">
    <property type="entry name" value="Ig_3"/>
    <property type="match status" value="1"/>
</dbReference>
<feature type="compositionally biased region" description="Basic and acidic residues" evidence="5">
    <location>
        <begin position="1151"/>
        <end position="1166"/>
    </location>
</feature>
<feature type="region of interest" description="Disordered" evidence="5">
    <location>
        <begin position="1271"/>
        <end position="1315"/>
    </location>
</feature>
<dbReference type="Pfam" id="PF07679">
    <property type="entry name" value="I-set"/>
    <property type="match status" value="3"/>
</dbReference>
<dbReference type="Gene3D" id="2.60.40.10">
    <property type="entry name" value="Immunoglobulins"/>
    <property type="match status" value="6"/>
</dbReference>
<dbReference type="InterPro" id="IPR013783">
    <property type="entry name" value="Ig-like_fold"/>
</dbReference>
<evidence type="ECO:0000256" key="5">
    <source>
        <dbReference type="SAM" id="MobiDB-lite"/>
    </source>
</evidence>
<feature type="region of interest" description="Disordered" evidence="5">
    <location>
        <begin position="1081"/>
        <end position="1203"/>
    </location>
</feature>
<keyword evidence="1 7" id="KW-0732">Signal</keyword>
<dbReference type="SUPFAM" id="SSF49265">
    <property type="entry name" value="Fibronectin type III"/>
    <property type="match status" value="1"/>
</dbReference>
<dbReference type="GO" id="GO:0005886">
    <property type="term" value="C:plasma membrane"/>
    <property type="evidence" value="ECO:0007669"/>
    <property type="project" value="TreeGrafter"/>
</dbReference>
<dbReference type="SMART" id="SM00409">
    <property type="entry name" value="IG"/>
    <property type="match status" value="5"/>
</dbReference>
<feature type="domain" description="Fibronectin type-III" evidence="9">
    <location>
        <begin position="819"/>
        <end position="922"/>
    </location>
</feature>
<evidence type="ECO:0000256" key="2">
    <source>
        <dbReference type="ARBA" id="ARBA00022737"/>
    </source>
</evidence>
<keyword evidence="6" id="KW-0472">Membrane</keyword>
<feature type="compositionally biased region" description="Polar residues" evidence="5">
    <location>
        <begin position="1227"/>
        <end position="1236"/>
    </location>
</feature>
<evidence type="ECO:0000256" key="4">
    <source>
        <dbReference type="ARBA" id="ARBA00023319"/>
    </source>
</evidence>
<dbReference type="InterPro" id="IPR013098">
    <property type="entry name" value="Ig_I-set"/>
</dbReference>
<dbReference type="InterPro" id="IPR003961">
    <property type="entry name" value="FN3_dom"/>
</dbReference>
<feature type="signal peptide" evidence="7">
    <location>
        <begin position="1"/>
        <end position="23"/>
    </location>
</feature>
<dbReference type="Proteomes" id="UP000095280">
    <property type="component" value="Unplaced"/>
</dbReference>
<keyword evidence="4" id="KW-0393">Immunoglobulin domain</keyword>
<dbReference type="WBParaSite" id="maker-uti_cns_0017120-snap-gene-0.2-mRNA-1">
    <property type="protein sequence ID" value="maker-uti_cns_0017120-snap-gene-0.2-mRNA-1"/>
    <property type="gene ID" value="maker-uti_cns_0017120-snap-gene-0.2"/>
</dbReference>
<feature type="domain" description="Ig-like" evidence="8">
    <location>
        <begin position="244"/>
        <end position="330"/>
    </location>
</feature>
<feature type="compositionally biased region" description="Low complexity" evidence="5">
    <location>
        <begin position="1172"/>
        <end position="1182"/>
    </location>
</feature>
<sequence>MRRQLPGFPLRFLVLVVSLTAEAAQPQFELHPVDTAAQPGAPLRLTCRVGRDESGRWPVIVWHNASSGLPVPGGIGPTLEFSEFDASKVGQYYCNASSVGDEGSAASGGGWTASRTAWARLASLGRKFAADPTSQTVASGQVAELSCRPPADAFPPPRIVWHRNGRPLSIGVGLSDYGNQREAGRFRVLPEIVGGGVRLRIVDARPSDSGEFACVATNEAGALHSASALLTVVRSTQRSDVRQPVVISSAPDDLFVPLGDPASFNCLADGQPVPVISWQRDDGVAMDAKRIIDHGNGTLSFVGVAFEDAGRYICEALSTAGRDSASATLSVQTRPEILTAPVDLAVPLGGRAVFNCRTGGRPRPAVYWSKDYGHFLFSDAAAGGDADMTVGTDGSLTVESVKLRHQGRYQCHATSQLGTVVASARLSVLPELPTLVQGPQSQTKMRGQSLQLPCRLSGKFPANRLRVVWLKDGQPLVSLSGRQHIGLDGSLRVFELRAADSGNYTCLAELDGRRVARWPLPARVRVVNVGAELPILSQSPPPVSINVIDRGAGWVLLNIVGGGGSGCRHLAEWDCGSGWTTNFVWDRLAESSLVRVDTGAGGIGLTAPTGCRFLARSVCPASEGGFVGTVSPPSPVSPTVRLEPPTLSPSAAADHAAARIRDLRAEALDHETIRVRWRLFQPAPSRLRYRAAGRQVRLADCLTSSSARMIERTAAPMQFRSAASKAELCSLAEPEALAELLRDYSAPETLGLRVDGDAQTAFADVGAGETEASLLLSGLSAFSCYRVSLAPMIGFDNDDLGKGFGSRLVLTGDATPSQAPAAVSARWHGNGSLLVSWLPPPLSGRRGAIIGFQLSLRDLRRRKPSGVLRSISVDGASARSVLLANPLPMSASSASLGVRVAARNCHGVGPESPELPAPSAGDAADDDKAALSLLPRASWLIVALAAGGVVWLGLAVIVACALRRAWRIRKRRRQPPPPPHPDGKQLPPLPLQPPPPPPPPCSTAGAVCRAPPDLLVVGTSSAIVPAATASGASLSASPYASASVVHSFIRESALEGECSSAAPHLLSHRTYRPEHLHFQQASCHSRGDAGIQSDGSAVSDVSDNPDRLAAGRPSSCQPPQMLRQAGAEGGPEGVHRESQAVIQQLSVPGRRTRDGQDSNSERRVDEFGAGQGRRQAVQQAPGDQVVRQVQAEKQQQDADDSAAETAVLGGNLPGRAAGAAAKLGQPVSGQPGQQAAASCHGNQRRGREQQPAPREPQSEQLTVGWVGGAAQPDSRAAAAVADPDDGELAGGQRHRVGQAGESDHQQAAKAGGQAASTMEAAGGWRRRRRAKSAVPLQADCVAGYRTPRVRRISQHRLPMDARSARDSAKKKVNTGDRRSGFARSITPMPKLLPSAPTTARQDIAATARGADSNSAWGQSGGEVDSRSARSNFDASGAAEAEVLDLETMANPICGCDWHQSTDMLSGNSYFSIMHWNSRTN</sequence>
<dbReference type="InterPro" id="IPR003598">
    <property type="entry name" value="Ig_sub2"/>
</dbReference>
<feature type="domain" description="Ig-like" evidence="8">
    <location>
        <begin position="433"/>
        <end position="516"/>
    </location>
</feature>
<keyword evidence="6" id="KW-0812">Transmembrane</keyword>
<proteinExistence type="predicted"/>
<keyword evidence="3" id="KW-1015">Disulfide bond</keyword>
<accession>A0A1I8IV48</accession>
<dbReference type="InterPro" id="IPR036116">
    <property type="entry name" value="FN3_sf"/>
</dbReference>
<evidence type="ECO:0000313" key="10">
    <source>
        <dbReference type="Proteomes" id="UP000095280"/>
    </source>
</evidence>
<dbReference type="FunFam" id="2.60.40.10:FF:000032">
    <property type="entry name" value="palladin isoform X1"/>
    <property type="match status" value="1"/>
</dbReference>
<feature type="compositionally biased region" description="Basic and acidic residues" evidence="5">
    <location>
        <begin position="1358"/>
        <end position="1379"/>
    </location>
</feature>
<feature type="chain" id="PRO_5009321236" evidence="7">
    <location>
        <begin position="24"/>
        <end position="1480"/>
    </location>
</feature>
<protein>
    <submittedName>
        <fullName evidence="11">Protein sax-3</fullName>
    </submittedName>
</protein>
<organism evidence="10 11">
    <name type="scientific">Macrostomum lignano</name>
    <dbReference type="NCBI Taxonomy" id="282301"/>
    <lineage>
        <taxon>Eukaryota</taxon>
        <taxon>Metazoa</taxon>
        <taxon>Spiralia</taxon>
        <taxon>Lophotrochozoa</taxon>
        <taxon>Platyhelminthes</taxon>
        <taxon>Rhabditophora</taxon>
        <taxon>Macrostomorpha</taxon>
        <taxon>Macrostomida</taxon>
        <taxon>Macrostomidae</taxon>
        <taxon>Macrostomum</taxon>
    </lineage>
</organism>
<dbReference type="CDD" id="cd00063">
    <property type="entry name" value="FN3"/>
    <property type="match status" value="1"/>
</dbReference>
<dbReference type="InterPro" id="IPR003599">
    <property type="entry name" value="Ig_sub"/>
</dbReference>
<feature type="region of interest" description="Disordered" evidence="5">
    <location>
        <begin position="971"/>
        <end position="1005"/>
    </location>
</feature>
<dbReference type="PROSITE" id="PS50835">
    <property type="entry name" value="IG_LIKE"/>
    <property type="match status" value="5"/>
</dbReference>
<feature type="region of interest" description="Disordered" evidence="5">
    <location>
        <begin position="1358"/>
        <end position="1432"/>
    </location>
</feature>
<keyword evidence="6" id="KW-1133">Transmembrane helix</keyword>
<dbReference type="PANTHER" id="PTHR45080">
    <property type="entry name" value="CONTACTIN 5"/>
    <property type="match status" value="1"/>
</dbReference>
<feature type="domain" description="Ig-like" evidence="8">
    <location>
        <begin position="335"/>
        <end position="427"/>
    </location>
</feature>
<feature type="transmembrane region" description="Helical" evidence="6">
    <location>
        <begin position="939"/>
        <end position="962"/>
    </location>
</feature>
<keyword evidence="2" id="KW-0677">Repeat</keyword>
<evidence type="ECO:0000259" key="9">
    <source>
        <dbReference type="PROSITE" id="PS50853"/>
    </source>
</evidence>
<evidence type="ECO:0000256" key="6">
    <source>
        <dbReference type="SAM" id="Phobius"/>
    </source>
</evidence>